<feature type="compositionally biased region" description="Acidic residues" evidence="6">
    <location>
        <begin position="1280"/>
        <end position="1301"/>
    </location>
</feature>
<evidence type="ECO:0000313" key="9">
    <source>
        <dbReference type="EMBL" id="KAK3284129.1"/>
    </source>
</evidence>
<keyword evidence="3" id="KW-0285">Flavoprotein</keyword>
<reference evidence="9 10" key="1">
    <citation type="journal article" date="2015" name="Genome Biol. Evol.">
        <title>Comparative Genomics of a Bacterivorous Green Alga Reveals Evolutionary Causalities and Consequences of Phago-Mixotrophic Mode of Nutrition.</title>
        <authorList>
            <person name="Burns J.A."/>
            <person name="Paasch A."/>
            <person name="Narechania A."/>
            <person name="Kim E."/>
        </authorList>
    </citation>
    <scope>NUCLEOTIDE SEQUENCE [LARGE SCALE GENOMIC DNA]</scope>
    <source>
        <strain evidence="9 10">PLY_AMNH</strain>
    </source>
</reference>
<feature type="region of interest" description="Disordered" evidence="6">
    <location>
        <begin position="1190"/>
        <end position="1327"/>
    </location>
</feature>
<protein>
    <recommendedName>
        <fullName evidence="11">SWIRM domain-containing protein</fullName>
    </recommendedName>
</protein>
<evidence type="ECO:0000259" key="8">
    <source>
        <dbReference type="PROSITE" id="PS51998"/>
    </source>
</evidence>
<feature type="compositionally biased region" description="Basic and acidic residues" evidence="6">
    <location>
        <begin position="1257"/>
        <end position="1266"/>
    </location>
</feature>
<comment type="cofactor">
    <cofactor evidence="1">
        <name>FAD</name>
        <dbReference type="ChEBI" id="CHEBI:57692"/>
    </cofactor>
</comment>
<feature type="compositionally biased region" description="Basic and acidic residues" evidence="6">
    <location>
        <begin position="1302"/>
        <end position="1327"/>
    </location>
</feature>
<evidence type="ECO:0000256" key="2">
    <source>
        <dbReference type="ARBA" id="ARBA00005995"/>
    </source>
</evidence>
<dbReference type="InterPro" id="IPR036388">
    <property type="entry name" value="WH-like_DNA-bd_sf"/>
</dbReference>
<dbReference type="PANTHER" id="PTHR10742:SF410">
    <property type="entry name" value="LYSINE-SPECIFIC HISTONE DEMETHYLASE 2"/>
    <property type="match status" value="1"/>
</dbReference>
<feature type="compositionally biased region" description="Basic residues" evidence="6">
    <location>
        <begin position="1247"/>
        <end position="1256"/>
    </location>
</feature>
<feature type="compositionally biased region" description="Low complexity" evidence="6">
    <location>
        <begin position="1478"/>
        <end position="1495"/>
    </location>
</feature>
<evidence type="ECO:0008006" key="11">
    <source>
        <dbReference type="Google" id="ProtNLM"/>
    </source>
</evidence>
<comment type="similarity">
    <text evidence="2">Belongs to the flavin monoamine oxidase family.</text>
</comment>
<dbReference type="GO" id="GO:0016705">
    <property type="term" value="F:oxidoreductase activity, acting on paired donors, with incorporation or reduction of molecular oxygen"/>
    <property type="evidence" value="ECO:0007669"/>
    <property type="project" value="UniProtKB-ARBA"/>
</dbReference>
<proteinExistence type="inferred from homology"/>
<feature type="compositionally biased region" description="Basic and acidic residues" evidence="6">
    <location>
        <begin position="1599"/>
        <end position="1629"/>
    </location>
</feature>
<dbReference type="Pfam" id="PF04433">
    <property type="entry name" value="SWIRM"/>
    <property type="match status" value="1"/>
</dbReference>
<dbReference type="EMBL" id="LGRX02002489">
    <property type="protein sequence ID" value="KAK3284129.1"/>
    <property type="molecule type" value="Genomic_DNA"/>
</dbReference>
<feature type="compositionally biased region" description="Acidic residues" evidence="6">
    <location>
        <begin position="1213"/>
        <end position="1222"/>
    </location>
</feature>
<evidence type="ECO:0000256" key="5">
    <source>
        <dbReference type="ARBA" id="ARBA00023002"/>
    </source>
</evidence>
<keyword evidence="4" id="KW-0274">FAD</keyword>
<evidence type="ECO:0000256" key="6">
    <source>
        <dbReference type="SAM" id="MobiDB-lite"/>
    </source>
</evidence>
<evidence type="ECO:0000256" key="4">
    <source>
        <dbReference type="ARBA" id="ARBA00022827"/>
    </source>
</evidence>
<comment type="caution">
    <text evidence="9">The sequence shown here is derived from an EMBL/GenBank/DDBJ whole genome shotgun (WGS) entry which is preliminary data.</text>
</comment>
<feature type="domain" description="SWIRM" evidence="7">
    <location>
        <begin position="550"/>
        <end position="644"/>
    </location>
</feature>
<dbReference type="PROSITE" id="PS51998">
    <property type="entry name" value="DEK_C"/>
    <property type="match status" value="1"/>
</dbReference>
<evidence type="ECO:0000256" key="1">
    <source>
        <dbReference type="ARBA" id="ARBA00001974"/>
    </source>
</evidence>
<dbReference type="PROSITE" id="PS50934">
    <property type="entry name" value="SWIRM"/>
    <property type="match status" value="1"/>
</dbReference>
<dbReference type="SUPFAM" id="SSF51905">
    <property type="entry name" value="FAD/NAD(P)-binding domain"/>
    <property type="match status" value="1"/>
</dbReference>
<feature type="domain" description="DEK-C" evidence="8">
    <location>
        <begin position="648"/>
        <end position="703"/>
    </location>
</feature>
<organism evidence="9 10">
    <name type="scientific">Cymbomonas tetramitiformis</name>
    <dbReference type="NCBI Taxonomy" id="36881"/>
    <lineage>
        <taxon>Eukaryota</taxon>
        <taxon>Viridiplantae</taxon>
        <taxon>Chlorophyta</taxon>
        <taxon>Pyramimonadophyceae</taxon>
        <taxon>Pyramimonadales</taxon>
        <taxon>Pyramimonadaceae</taxon>
        <taxon>Cymbomonas</taxon>
    </lineage>
</organism>
<dbReference type="PANTHER" id="PTHR10742">
    <property type="entry name" value="FLAVIN MONOAMINE OXIDASE"/>
    <property type="match status" value="1"/>
</dbReference>
<feature type="compositionally biased region" description="Gly residues" evidence="6">
    <location>
        <begin position="1586"/>
        <end position="1598"/>
    </location>
</feature>
<dbReference type="Gene3D" id="1.10.10.10">
    <property type="entry name" value="Winged helix-like DNA-binding domain superfamily/Winged helix DNA-binding domain"/>
    <property type="match status" value="1"/>
</dbReference>
<dbReference type="InterPro" id="IPR036188">
    <property type="entry name" value="FAD/NAD-bd_sf"/>
</dbReference>
<evidence type="ECO:0000256" key="3">
    <source>
        <dbReference type="ARBA" id="ARBA00022630"/>
    </source>
</evidence>
<dbReference type="Pfam" id="PF01593">
    <property type="entry name" value="Amino_oxidase"/>
    <property type="match status" value="1"/>
</dbReference>
<evidence type="ECO:0000259" key="7">
    <source>
        <dbReference type="PROSITE" id="PS50934"/>
    </source>
</evidence>
<dbReference type="SUPFAM" id="SSF46689">
    <property type="entry name" value="Homeodomain-like"/>
    <property type="match status" value="1"/>
</dbReference>
<dbReference type="GO" id="GO:0141052">
    <property type="term" value="F:histone H3 demethylase activity"/>
    <property type="evidence" value="ECO:0007669"/>
    <property type="project" value="UniProtKB-ARBA"/>
</dbReference>
<keyword evidence="10" id="KW-1185">Reference proteome</keyword>
<name>A0AAE0GTN9_9CHLO</name>
<gene>
    <name evidence="9" type="ORF">CYMTET_8205</name>
</gene>
<dbReference type="SUPFAM" id="SSF54373">
    <property type="entry name" value="FAD-linked reductases, C-terminal domain"/>
    <property type="match status" value="1"/>
</dbReference>
<dbReference type="InterPro" id="IPR014876">
    <property type="entry name" value="DEK_C"/>
</dbReference>
<feature type="compositionally biased region" description="Basic and acidic residues" evidence="6">
    <location>
        <begin position="1548"/>
        <end position="1568"/>
    </location>
</feature>
<dbReference type="InterPro" id="IPR002937">
    <property type="entry name" value="Amino_oxidase"/>
</dbReference>
<keyword evidence="5" id="KW-0560">Oxidoreductase</keyword>
<accession>A0AAE0GTN9</accession>
<evidence type="ECO:0000313" key="10">
    <source>
        <dbReference type="Proteomes" id="UP001190700"/>
    </source>
</evidence>
<sequence length="1704" mass="188341">MVKYIYCDDVRHFSSFLYKLIPTLLGVKEDVQHIFLRAKDGCHPDHAKIELYLTLLRIEFYRNVKIEGCDQTMRIVPRPAELEAGYMRAYELASRFEDEQGQPMFADAMPRVHVAILDLIRRDEVSDPEDFQMWGVSGGKVKAFRSGSQVESLWSTLSNFFPPVIGPVLAQKMALLRIAKLLIDAHVRWKGKQDVGTYLLTLLFKGREAFLAAGLRMPPEFEVLCLSALDSGERWGVDAATFYEEHGLTEEHILADQDAFENKMYSIVQRLRVNDTEVQDAQHALESAVAIHTGEGDRTWSRLKDMLSQVRHICNIVCNNDHNATSPLAKELVQLHQNLKAKAAALNTLLPSAGPSSASPRDSLAAGARVLHFDHSARQQLKDRRVVKARTQKETRSLDVGQRFGAITWKELHLMEKLEEDHSGAAEIIRAWNEKVDAAEGEEVHTLKPTPFSPRHQGDVPQKMWTNGSPPAARVHMPFAAPTLGPTPLLQPPTAQPLASRPATKRVFHCPACKKRGITIRRPESVLYYDAEAEDGSDSENDELLPATPEDLAIAAAGLSADGLTAAEEEAFKGMLGRKGGAKEYLKLRNHVLLKWEEDVKRTLTREMCAEDEIMVSADLKIVFSYLERHGLINKGIVAADEKEAAPLVDPALLRFKLYNLLQIVDMEVTTERQIRKKLEEDLKLDLSEFKMVIREQVTSFLDNSLEDPGPAPRSEPTAPVIVIGAGPAGLAAARHLHKMGKPVIVLEGRDRVGGRVHTDRTSLSAPVDLGASIITGVEATPKRKTVTGPGVPADPSAVVCSQLGLGLHELTSDLPLYDTATGSRVDKALDEKVEKLRDELLDETRALVDKGSKEMASSSLEAALSAALAKKMASRGEGEEAGLDDLSERLLDWHWAHLEYGCSAKLKEVSLEHWNQDEEYGGFGGKHCMVKEGYSTPMEALAGEVDVRLSSEVTEVEYGGEEGVRVHTSDGAVLEGSAAVVTVPLGCLKAGSPRFAPELPSWKTDAVQRLGFGHLNKVVMEFTEVFWDSSVAFFGAARGGGSAERGVAYMFWSLHELSQTPILVALFSGEAAAQMEQKSDEETVSAAMEVLRKVCGAEDGKVVPDKPERALVTRWGQDPWARGAYSYVATGASGEDYDLLGHAVARRVYFAGEHTCKQHPDTVGGAMMTGHKAAVQVLKMLEGEVEDSAFPERMSVVPDSAPGPSRNIKQEADDDDDDDDAMLLQQHTKGVKEESPEDNSDDQKLVRPKAKKRKEPKSEKGERKPKEKKAKRKEQGAADAEEAEKEDDKEDAEPEEEDPEKVEADRVAKELKEQQEKEADEAERQDFKEEVKRVLVQLEEANASHQGSCNVPMVHKMMKTALSNRVRIILAMELSRATVGSLQEFAVNADGYELLNRWLLDSVDGKNDGLTAALLRILLRIPAVTFKEVHDAGLVVTLNLHVRSNSSPQIKELAEKLGKKYVDLGRVKKEVGKKAAHAASTTASTAASSLPTKAEPVERVLSAEEESARNAAEKARMAAEEAKKRAQNLEEEEEKKTTQKALPSLMDFEKFMSCDKKEQKRKERKSGEGGIRSAAHREGEASRDGGQGSAARGGGIEAEGRDVHGARDGEKEPRRELEPSRSHDDLKAIEKELSEYVKKLIQRLVSEGKMSKDDTAGRELHRKVMHKVLESKPTRKSGETIWLTEKRRNKVKELLSAYRSKFK</sequence>
<dbReference type="InterPro" id="IPR009057">
    <property type="entry name" value="Homeodomain-like_sf"/>
</dbReference>
<dbReference type="InterPro" id="IPR050281">
    <property type="entry name" value="Flavin_monoamine_oxidase"/>
</dbReference>
<dbReference type="Proteomes" id="UP001190700">
    <property type="component" value="Unassembled WGS sequence"/>
</dbReference>
<dbReference type="Pfam" id="PF08766">
    <property type="entry name" value="DEK_C"/>
    <property type="match status" value="1"/>
</dbReference>
<feature type="region of interest" description="Disordered" evidence="6">
    <location>
        <begin position="1474"/>
        <end position="1629"/>
    </location>
</feature>
<dbReference type="InterPro" id="IPR007526">
    <property type="entry name" value="SWIRM"/>
</dbReference>
<feature type="compositionally biased region" description="Basic and acidic residues" evidence="6">
    <location>
        <begin position="1496"/>
        <end position="1529"/>
    </location>
</feature>
<dbReference type="Gene3D" id="3.50.50.60">
    <property type="entry name" value="FAD/NAD(P)-binding domain"/>
    <property type="match status" value="1"/>
</dbReference>
<dbReference type="Gene3D" id="3.90.660.10">
    <property type="match status" value="1"/>
</dbReference>